<evidence type="ECO:0000313" key="2">
    <source>
        <dbReference type="Proteomes" id="UP000238296"/>
    </source>
</evidence>
<gene>
    <name evidence="1" type="primary">pyrC_1</name>
    <name evidence="1" type="ORF">C1Y40_02321</name>
</gene>
<organism evidence="1 2">
    <name type="scientific">Mycobacterium talmoniae</name>
    <dbReference type="NCBI Taxonomy" id="1858794"/>
    <lineage>
        <taxon>Bacteria</taxon>
        <taxon>Bacillati</taxon>
        <taxon>Actinomycetota</taxon>
        <taxon>Actinomycetes</taxon>
        <taxon>Mycobacteriales</taxon>
        <taxon>Mycobacteriaceae</taxon>
        <taxon>Mycobacterium</taxon>
    </lineage>
</organism>
<dbReference type="InterPro" id="IPR051781">
    <property type="entry name" value="Metallo-dep_Hydrolase"/>
</dbReference>
<dbReference type="InterPro" id="IPR011059">
    <property type="entry name" value="Metal-dep_hydrolase_composite"/>
</dbReference>
<proteinExistence type="predicted"/>
<name>A0A2S8BLI6_9MYCO</name>
<keyword evidence="1" id="KW-0378">Hydrolase</keyword>
<dbReference type="AlphaFoldDB" id="A0A2S8BLI6"/>
<dbReference type="EC" id="3.5.2.3" evidence="1"/>
<dbReference type="Gene3D" id="3.20.20.140">
    <property type="entry name" value="Metal-dependent hydrolases"/>
    <property type="match status" value="1"/>
</dbReference>
<dbReference type="EMBL" id="PPEA01000327">
    <property type="protein sequence ID" value="PQM47493.1"/>
    <property type="molecule type" value="Genomic_DNA"/>
</dbReference>
<dbReference type="PANTHER" id="PTHR43135:SF3">
    <property type="entry name" value="ALPHA-D-RIBOSE 1-METHYLPHOSPHONATE 5-TRIPHOSPHATE DIPHOSPHATASE"/>
    <property type="match status" value="1"/>
</dbReference>
<accession>A0A2S8BLI6</accession>
<dbReference type="Gene3D" id="2.30.40.10">
    <property type="entry name" value="Urease, subunit C, domain 1"/>
    <property type="match status" value="1"/>
</dbReference>
<dbReference type="SUPFAM" id="SSF51338">
    <property type="entry name" value="Composite domain of metallo-dependent hydrolases"/>
    <property type="match status" value="1"/>
</dbReference>
<comment type="caution">
    <text evidence="1">The sequence shown here is derived from an EMBL/GenBank/DDBJ whole genome shotgun (WGS) entry which is preliminary data.</text>
</comment>
<sequence>MATILITGADVWDGLADRARPRQVLVVDGRIQRVADTIEAPAGAESIDLSGHTLTPGFIDCHTHIAVIPPVSAALAGDSSTAKALKALPVLRACCATGSPPSATWAAGTWTIRRSICATRWRRAWSRVRGYWLRRT</sequence>
<evidence type="ECO:0000313" key="1">
    <source>
        <dbReference type="EMBL" id="PQM47493.1"/>
    </source>
</evidence>
<dbReference type="Proteomes" id="UP000238296">
    <property type="component" value="Unassembled WGS sequence"/>
</dbReference>
<dbReference type="PANTHER" id="PTHR43135">
    <property type="entry name" value="ALPHA-D-RIBOSE 1-METHYLPHOSPHONATE 5-TRIPHOSPHATE DIPHOSPHATASE"/>
    <property type="match status" value="1"/>
</dbReference>
<dbReference type="GO" id="GO:0004151">
    <property type="term" value="F:dihydroorotase activity"/>
    <property type="evidence" value="ECO:0007669"/>
    <property type="project" value="UniProtKB-EC"/>
</dbReference>
<protein>
    <submittedName>
        <fullName evidence="1">Dihydroorotase</fullName>
        <ecNumber evidence="1">3.5.2.3</ecNumber>
    </submittedName>
</protein>
<reference evidence="1 2" key="1">
    <citation type="journal article" date="2017" name="Int. J. Syst. Evol. Microbiol.">
        <title>Mycobacterium talmoniae sp. nov., a slowly growing mycobacterium isolated from human respiratory samples.</title>
        <authorList>
            <person name="Davidson R.M."/>
            <person name="DeGroote M.A."/>
            <person name="Marola J.L."/>
            <person name="Buss S."/>
            <person name="Jones V."/>
            <person name="McNeil M.R."/>
            <person name="Freifeld A.G."/>
            <person name="Elaine Epperson L."/>
            <person name="Hasan N.A."/>
            <person name="Jackson M."/>
            <person name="Iwen P.C."/>
            <person name="Salfinger M."/>
            <person name="Strong M."/>
        </authorList>
    </citation>
    <scope>NUCLEOTIDE SEQUENCE [LARGE SCALE GENOMIC DNA]</scope>
    <source>
        <strain evidence="1 2">ATCC BAA-2683</strain>
    </source>
</reference>